<feature type="transmembrane region" description="Helical" evidence="1">
    <location>
        <begin position="12"/>
        <end position="29"/>
    </location>
</feature>
<dbReference type="Proteomes" id="UP000582016">
    <property type="component" value="Unassembled WGS sequence"/>
</dbReference>
<dbReference type="OrthoDB" id="202415at2759"/>
<dbReference type="SMART" id="SM00672">
    <property type="entry name" value="CAP10"/>
    <property type="match status" value="1"/>
</dbReference>
<feature type="transmembrane region" description="Helical" evidence="1">
    <location>
        <begin position="249"/>
        <end position="265"/>
    </location>
</feature>
<organism evidence="3 4">
    <name type="scientific">Fusarium phyllophilum</name>
    <dbReference type="NCBI Taxonomy" id="47803"/>
    <lineage>
        <taxon>Eukaryota</taxon>
        <taxon>Fungi</taxon>
        <taxon>Dikarya</taxon>
        <taxon>Ascomycota</taxon>
        <taxon>Pezizomycotina</taxon>
        <taxon>Sordariomycetes</taxon>
        <taxon>Hypocreomycetidae</taxon>
        <taxon>Hypocreales</taxon>
        <taxon>Nectriaceae</taxon>
        <taxon>Fusarium</taxon>
        <taxon>Fusarium fujikuroi species complex</taxon>
    </lineage>
</organism>
<keyword evidence="1" id="KW-0812">Transmembrane</keyword>
<keyword evidence="3" id="KW-0808">Transferase</keyword>
<proteinExistence type="predicted"/>
<dbReference type="GO" id="GO:0016740">
    <property type="term" value="F:transferase activity"/>
    <property type="evidence" value="ECO:0007669"/>
    <property type="project" value="UniProtKB-KW"/>
</dbReference>
<feature type="transmembrane region" description="Helical" evidence="1">
    <location>
        <begin position="304"/>
        <end position="324"/>
    </location>
</feature>
<evidence type="ECO:0000313" key="3">
    <source>
        <dbReference type="EMBL" id="KAF5560735.1"/>
    </source>
</evidence>
<feature type="transmembrane region" description="Helical" evidence="1">
    <location>
        <begin position="277"/>
        <end position="297"/>
    </location>
</feature>
<comment type="caution">
    <text evidence="3">The sequence shown here is derived from an EMBL/GenBank/DDBJ whole genome shotgun (WGS) entry which is preliminary data.</text>
</comment>
<sequence>MITPRDFHSNPQTSIAVALLLAVATSYLFRREDELLSEVICWACLPMIFGANTLIGQARADLPTSREFRHTLPSALSLWAVAGYLSIISGCRAEADSSKLLPVLTPLLLWTEGGLNRNAQGREATDTSKLAPLSSKLWLAALIAALLTLVLIDWIYSGLVPSGVATGASFITYISFQSSPKGGHFLPHLNPFGEHVYSLAPKVTGLLLVGSLARVSVFGLPRSNPLYALFLGLVKALSWRCAARAARHTSWALPTMMATFGLLATRDPFEFTFESQALLNAVCALLCLGQIAGFVPIQIRPTRLLYACIMLPMIPYVANIMAIYHARTDAPTFTAETPHPVMALYNKAQKEFENQFRRQSTTFEAASHNYQTKYGIEPPPGFKEWYDAARSNNSPLIDEFDSLYQTISPFWRLSGSEVLDAMHQAKSLPGSDLWLCTFSGTSSTTKCSHSYRTFDRHVSRMFNSILANFTGLPDVTFLVNHIDEPRVIYQHSPEASSPQDRRITVEDRSRQPIWDSLTKNCDSEDREAQGQENINTFGLPFVTNISSAQDLCQHPEYSASHGFMSSPVSFRPIHGLVPIFSTGKLSTMSDILIPSPAYTEQEFIYDESRDIDWGRKRDSLYWAGSTTGGFALDSHWQSFHRQRFVELAQDLRMNKSYHYLRTEGGVVQKVKSSFLNGRLFDVTFTRIFQCHRKACRDQDAYFDTKSWVDKDEALKSILAFDIDGNGISGRYYKLLASMSVPIKQTLFQEWHDDRLIPWLHYVPISQSMEELPELVFYLTSTASGKEVARQIAERGRQWYARAFREVDMGLYVYRLLLEMARLQDPQRKANAPWE</sequence>
<dbReference type="Pfam" id="PF05686">
    <property type="entry name" value="Glyco_transf_90"/>
    <property type="match status" value="1"/>
</dbReference>
<accession>A0A8H5JV63</accession>
<keyword evidence="1" id="KW-0472">Membrane</keyword>
<name>A0A8H5JV63_9HYPO</name>
<protein>
    <submittedName>
        <fullName evidence="3">Beta-1 2-xylosyltransferase 1</fullName>
    </submittedName>
</protein>
<feature type="domain" description="Glycosyl transferase CAP10" evidence="2">
    <location>
        <begin position="538"/>
        <end position="826"/>
    </location>
</feature>
<dbReference type="PANTHER" id="PTHR12203:SF61">
    <property type="entry name" value="CAPSULE PROTEIN"/>
    <property type="match status" value="1"/>
</dbReference>
<evidence type="ECO:0000259" key="2">
    <source>
        <dbReference type="SMART" id="SM00672"/>
    </source>
</evidence>
<dbReference type="EMBL" id="JAAOAQ010000227">
    <property type="protein sequence ID" value="KAF5560735.1"/>
    <property type="molecule type" value="Genomic_DNA"/>
</dbReference>
<evidence type="ECO:0000256" key="1">
    <source>
        <dbReference type="SAM" id="Phobius"/>
    </source>
</evidence>
<dbReference type="PANTHER" id="PTHR12203">
    <property type="entry name" value="KDEL LYS-ASP-GLU-LEU CONTAINING - RELATED"/>
    <property type="match status" value="1"/>
</dbReference>
<dbReference type="InterPro" id="IPR006598">
    <property type="entry name" value="CAP10"/>
</dbReference>
<gene>
    <name evidence="3" type="ORF">FPHYL_6521</name>
</gene>
<keyword evidence="4" id="KW-1185">Reference proteome</keyword>
<feature type="transmembrane region" description="Helical" evidence="1">
    <location>
        <begin position="36"/>
        <end position="55"/>
    </location>
</feature>
<reference evidence="3 4" key="1">
    <citation type="submission" date="2020-05" db="EMBL/GenBank/DDBJ databases">
        <title>Identification and distribution of gene clusters putatively required for synthesis of sphingolipid metabolism inhibitors in phylogenetically diverse species of the filamentous fungus Fusarium.</title>
        <authorList>
            <person name="Kim H.-S."/>
            <person name="Busman M."/>
            <person name="Brown D.W."/>
            <person name="Divon H."/>
            <person name="Uhlig S."/>
            <person name="Proctor R.H."/>
        </authorList>
    </citation>
    <scope>NUCLEOTIDE SEQUENCE [LARGE SCALE GENOMIC DNA]</scope>
    <source>
        <strain evidence="3 4">NRRL 13617</strain>
    </source>
</reference>
<keyword evidence="1" id="KW-1133">Transmembrane helix</keyword>
<dbReference type="AlphaFoldDB" id="A0A8H5JV63"/>
<evidence type="ECO:0000313" key="4">
    <source>
        <dbReference type="Proteomes" id="UP000582016"/>
    </source>
</evidence>
<feature type="transmembrane region" description="Helical" evidence="1">
    <location>
        <begin position="75"/>
        <end position="93"/>
    </location>
</feature>
<dbReference type="InterPro" id="IPR051091">
    <property type="entry name" value="O-Glucosyltr/Glycosyltrsf_90"/>
</dbReference>
<feature type="transmembrane region" description="Helical" evidence="1">
    <location>
        <begin position="137"/>
        <end position="156"/>
    </location>
</feature>